<feature type="transmembrane region" description="Helical" evidence="7">
    <location>
        <begin position="21"/>
        <end position="39"/>
    </location>
</feature>
<name>A0A0D2J698_9CHLO</name>
<dbReference type="RefSeq" id="XP_013894412.1">
    <property type="nucleotide sequence ID" value="XM_014038958.1"/>
</dbReference>
<dbReference type="PANTHER" id="PTHR21659">
    <property type="entry name" value="HYDROPHOBIC PROTEIN RCI2 LOW TEMPERATURE AND SALT RESPONSIVE PROTEIN LTI6 -RELATED"/>
    <property type="match status" value="1"/>
</dbReference>
<keyword evidence="5 7" id="KW-0472">Membrane</keyword>
<dbReference type="EMBL" id="KK103530">
    <property type="protein sequence ID" value="KIY95392.1"/>
    <property type="molecule type" value="Genomic_DNA"/>
</dbReference>
<sequence>MDSSGEQRRGATAHSNTTERVCAIILAFIFPPLGVFLLRGCNKDLLINVLLTLLLPWIGGMIHAVWIAVADAGAEDNRRRRRHPTGLPVTQPPQSGGGYVAPAPVQQPPYPQGAPNYAAQSPQLQGQSAAGYPGVQGGAGAYPKMPVS</sequence>
<evidence type="ECO:0000256" key="1">
    <source>
        <dbReference type="ARBA" id="ARBA00004370"/>
    </source>
</evidence>
<feature type="transmembrane region" description="Helical" evidence="7">
    <location>
        <begin position="45"/>
        <end position="72"/>
    </location>
</feature>
<protein>
    <recommendedName>
        <fullName evidence="10">Plasma membrane proteolipid 3</fullName>
    </recommendedName>
</protein>
<evidence type="ECO:0008006" key="10">
    <source>
        <dbReference type="Google" id="ProtNLM"/>
    </source>
</evidence>
<gene>
    <name evidence="8" type="ORF">MNEG_12570</name>
</gene>
<keyword evidence="9" id="KW-1185">Reference proteome</keyword>
<evidence type="ECO:0000313" key="8">
    <source>
        <dbReference type="EMBL" id="KIY95392.1"/>
    </source>
</evidence>
<dbReference type="Proteomes" id="UP000054498">
    <property type="component" value="Unassembled WGS sequence"/>
</dbReference>
<evidence type="ECO:0000256" key="6">
    <source>
        <dbReference type="SAM" id="MobiDB-lite"/>
    </source>
</evidence>
<comment type="similarity">
    <text evidence="2">Belongs to the UPF0057 (PMP3) family.</text>
</comment>
<keyword evidence="3 7" id="KW-0812">Transmembrane</keyword>
<dbReference type="PROSITE" id="PS01309">
    <property type="entry name" value="UPF0057"/>
    <property type="match status" value="1"/>
</dbReference>
<evidence type="ECO:0000313" key="9">
    <source>
        <dbReference type="Proteomes" id="UP000054498"/>
    </source>
</evidence>
<keyword evidence="4 7" id="KW-1133">Transmembrane helix</keyword>
<proteinExistence type="inferred from homology"/>
<accession>A0A0D2J698</accession>
<evidence type="ECO:0000256" key="7">
    <source>
        <dbReference type="SAM" id="Phobius"/>
    </source>
</evidence>
<comment type="subcellular location">
    <subcellularLocation>
        <location evidence="1">Membrane</location>
    </subcellularLocation>
</comment>
<evidence type="ECO:0000256" key="5">
    <source>
        <dbReference type="ARBA" id="ARBA00023136"/>
    </source>
</evidence>
<feature type="compositionally biased region" description="Polar residues" evidence="6">
    <location>
        <begin position="118"/>
        <end position="128"/>
    </location>
</feature>
<dbReference type="Pfam" id="PF01679">
    <property type="entry name" value="Pmp3"/>
    <property type="match status" value="1"/>
</dbReference>
<evidence type="ECO:0000256" key="3">
    <source>
        <dbReference type="ARBA" id="ARBA00022692"/>
    </source>
</evidence>
<dbReference type="GeneID" id="25729946"/>
<evidence type="ECO:0000256" key="2">
    <source>
        <dbReference type="ARBA" id="ARBA00009530"/>
    </source>
</evidence>
<evidence type="ECO:0000256" key="4">
    <source>
        <dbReference type="ARBA" id="ARBA00022989"/>
    </source>
</evidence>
<dbReference type="InterPro" id="IPR000612">
    <property type="entry name" value="PMP3"/>
</dbReference>
<dbReference type="PANTHER" id="PTHR21659:SF42">
    <property type="entry name" value="UPF0057 MEMBRANE PROTEIN ZK632.10-RELATED"/>
    <property type="match status" value="1"/>
</dbReference>
<feature type="region of interest" description="Disordered" evidence="6">
    <location>
        <begin position="73"/>
        <end position="132"/>
    </location>
</feature>
<dbReference type="KEGG" id="mng:MNEG_12570"/>
<reference evidence="8 9" key="1">
    <citation type="journal article" date="2013" name="BMC Genomics">
        <title>Reconstruction of the lipid metabolism for the microalga Monoraphidium neglectum from its genome sequence reveals characteristics suitable for biofuel production.</title>
        <authorList>
            <person name="Bogen C."/>
            <person name="Al-Dilaimi A."/>
            <person name="Albersmeier A."/>
            <person name="Wichmann J."/>
            <person name="Grundmann M."/>
            <person name="Rupp O."/>
            <person name="Lauersen K.J."/>
            <person name="Blifernez-Klassen O."/>
            <person name="Kalinowski J."/>
            <person name="Goesmann A."/>
            <person name="Mussgnug J.H."/>
            <person name="Kruse O."/>
        </authorList>
    </citation>
    <scope>NUCLEOTIDE SEQUENCE [LARGE SCALE GENOMIC DNA]</scope>
    <source>
        <strain evidence="8 9">SAG 48.87</strain>
    </source>
</reference>
<dbReference type="OrthoDB" id="2802411at2759"/>
<dbReference type="GO" id="GO:0016020">
    <property type="term" value="C:membrane"/>
    <property type="evidence" value="ECO:0007669"/>
    <property type="project" value="UniProtKB-SubCell"/>
</dbReference>
<organism evidence="8 9">
    <name type="scientific">Monoraphidium neglectum</name>
    <dbReference type="NCBI Taxonomy" id="145388"/>
    <lineage>
        <taxon>Eukaryota</taxon>
        <taxon>Viridiplantae</taxon>
        <taxon>Chlorophyta</taxon>
        <taxon>core chlorophytes</taxon>
        <taxon>Chlorophyceae</taxon>
        <taxon>CS clade</taxon>
        <taxon>Sphaeropleales</taxon>
        <taxon>Selenastraceae</taxon>
        <taxon>Monoraphidium</taxon>
    </lineage>
</organism>
<dbReference type="AlphaFoldDB" id="A0A0D2J698"/>